<protein>
    <recommendedName>
        <fullName evidence="2">DUF6249 domain-containing protein</fullName>
    </recommendedName>
</protein>
<evidence type="ECO:0000256" key="1">
    <source>
        <dbReference type="SAM" id="Phobius"/>
    </source>
</evidence>
<dbReference type="EMBL" id="JACHOR010000002">
    <property type="protein sequence ID" value="MBB5745986.1"/>
    <property type="molecule type" value="Genomic_DNA"/>
</dbReference>
<keyword evidence="4" id="KW-1185">Reference proteome</keyword>
<dbReference type="AlphaFoldDB" id="A0A7W9CIA9"/>
<dbReference type="RefSeq" id="WP_183212941.1">
    <property type="nucleotide sequence ID" value="NZ_JACHOR010000002.1"/>
</dbReference>
<feature type="transmembrane region" description="Helical" evidence="1">
    <location>
        <begin position="97"/>
        <end position="121"/>
    </location>
</feature>
<comment type="caution">
    <text evidence="3">The sequence shown here is derived from an EMBL/GenBank/DDBJ whole genome shotgun (WGS) entry which is preliminary data.</text>
</comment>
<evidence type="ECO:0000313" key="4">
    <source>
        <dbReference type="Proteomes" id="UP000545037"/>
    </source>
</evidence>
<keyword evidence="1" id="KW-0812">Transmembrane</keyword>
<dbReference type="InterPro" id="IPR046216">
    <property type="entry name" value="DUF6249"/>
</dbReference>
<organism evidence="3 4">
    <name type="scientific">Brevundimonas variabilis</name>
    <dbReference type="NCBI Taxonomy" id="74312"/>
    <lineage>
        <taxon>Bacteria</taxon>
        <taxon>Pseudomonadati</taxon>
        <taxon>Pseudomonadota</taxon>
        <taxon>Alphaproteobacteria</taxon>
        <taxon>Caulobacterales</taxon>
        <taxon>Caulobacteraceae</taxon>
        <taxon>Brevundimonas</taxon>
    </lineage>
</organism>
<feature type="transmembrane region" description="Helical" evidence="1">
    <location>
        <begin position="70"/>
        <end position="91"/>
    </location>
</feature>
<reference evidence="3 4" key="1">
    <citation type="submission" date="2020-08" db="EMBL/GenBank/DDBJ databases">
        <title>Genomic Encyclopedia of Type Strains, Phase IV (KMG-IV): sequencing the most valuable type-strain genomes for metagenomic binning, comparative biology and taxonomic classification.</title>
        <authorList>
            <person name="Goeker M."/>
        </authorList>
    </citation>
    <scope>NUCLEOTIDE SEQUENCE [LARGE SCALE GENOMIC DNA]</scope>
    <source>
        <strain evidence="3 4">DSM 4737</strain>
    </source>
</reference>
<keyword evidence="1" id="KW-1133">Transmembrane helix</keyword>
<accession>A0A7W9CIA9</accession>
<dbReference type="Pfam" id="PF19762">
    <property type="entry name" value="DUF6249"/>
    <property type="match status" value="1"/>
</dbReference>
<proteinExistence type="predicted"/>
<evidence type="ECO:0000259" key="2">
    <source>
        <dbReference type="Pfam" id="PF19762"/>
    </source>
</evidence>
<name>A0A7W9CIA9_9CAUL</name>
<gene>
    <name evidence="3" type="ORF">GGR13_001570</name>
</gene>
<keyword evidence="1" id="KW-0472">Membrane</keyword>
<feature type="domain" description="DUF6249" evidence="2">
    <location>
        <begin position="6"/>
        <end position="119"/>
    </location>
</feature>
<evidence type="ECO:0000313" key="3">
    <source>
        <dbReference type="EMBL" id="MBB5745986.1"/>
    </source>
</evidence>
<sequence>MDGSFLIPIAMFGMIALIVIVPAWLKSRERREMQATLRTAIDKGQPLPTDVVEALSRENIKPPATATRDLRVGVILLAVSIGIALMGYLISFEEMDAFYPISGMAAIPGMIGLAFVVLSAFNKNKD</sequence>
<feature type="transmembrane region" description="Helical" evidence="1">
    <location>
        <begin position="6"/>
        <end position="25"/>
    </location>
</feature>
<dbReference type="Proteomes" id="UP000545037">
    <property type="component" value="Unassembled WGS sequence"/>
</dbReference>